<evidence type="ECO:0000256" key="1">
    <source>
        <dbReference type="SAM" id="MobiDB-lite"/>
    </source>
</evidence>
<evidence type="ECO:0000313" key="3">
    <source>
        <dbReference type="Proteomes" id="UP000239494"/>
    </source>
</evidence>
<protein>
    <submittedName>
        <fullName evidence="2">Uncharacterized protein</fullName>
    </submittedName>
</protein>
<evidence type="ECO:0000313" key="2">
    <source>
        <dbReference type="EMBL" id="PRY36276.1"/>
    </source>
</evidence>
<name>A0A2T0SS98_9PSEU</name>
<sequence>MLQTITDLPAPNLRSGDQIPSRGIVSTTTTVGTDVIAILTNGNRASFATTARVTVYRPA</sequence>
<organism evidence="2 3">
    <name type="scientific">Umezawaea tangerina</name>
    <dbReference type="NCBI Taxonomy" id="84725"/>
    <lineage>
        <taxon>Bacteria</taxon>
        <taxon>Bacillati</taxon>
        <taxon>Actinomycetota</taxon>
        <taxon>Actinomycetes</taxon>
        <taxon>Pseudonocardiales</taxon>
        <taxon>Pseudonocardiaceae</taxon>
        <taxon>Umezawaea</taxon>
    </lineage>
</organism>
<dbReference type="AlphaFoldDB" id="A0A2T0SS98"/>
<reference evidence="2 3" key="1">
    <citation type="submission" date="2018-03" db="EMBL/GenBank/DDBJ databases">
        <title>Genomic Encyclopedia of Archaeal and Bacterial Type Strains, Phase II (KMG-II): from individual species to whole genera.</title>
        <authorList>
            <person name="Goeker M."/>
        </authorList>
    </citation>
    <scope>NUCLEOTIDE SEQUENCE [LARGE SCALE GENOMIC DNA]</scope>
    <source>
        <strain evidence="2 3">DSM 44720</strain>
    </source>
</reference>
<accession>A0A2T0SS98</accession>
<dbReference type="RefSeq" id="WP_106192816.1">
    <property type="nucleotide sequence ID" value="NZ_PVTF01000012.1"/>
</dbReference>
<keyword evidence="3" id="KW-1185">Reference proteome</keyword>
<dbReference type="Proteomes" id="UP000239494">
    <property type="component" value="Unassembled WGS sequence"/>
</dbReference>
<proteinExistence type="predicted"/>
<feature type="region of interest" description="Disordered" evidence="1">
    <location>
        <begin position="1"/>
        <end position="24"/>
    </location>
</feature>
<comment type="caution">
    <text evidence="2">The sequence shown here is derived from an EMBL/GenBank/DDBJ whole genome shotgun (WGS) entry which is preliminary data.</text>
</comment>
<gene>
    <name evidence="2" type="ORF">CLV43_112203</name>
</gene>
<dbReference type="EMBL" id="PVTF01000012">
    <property type="protein sequence ID" value="PRY36276.1"/>
    <property type="molecule type" value="Genomic_DNA"/>
</dbReference>